<organism evidence="4 5">
    <name type="scientific">Candidatus Roizmanbacteria bacterium RIFOXYA1_FULL_41_12</name>
    <dbReference type="NCBI Taxonomy" id="1802082"/>
    <lineage>
        <taxon>Bacteria</taxon>
        <taxon>Candidatus Roizmaniibacteriota</taxon>
    </lineage>
</organism>
<protein>
    <recommendedName>
        <fullName evidence="3">Methyltransferase domain-containing protein</fullName>
    </recommendedName>
</protein>
<dbReference type="PANTHER" id="PTHR43861:SF1">
    <property type="entry name" value="TRANS-ACONITATE 2-METHYLTRANSFERASE"/>
    <property type="match status" value="1"/>
</dbReference>
<proteinExistence type="predicted"/>
<keyword evidence="2" id="KW-0808">Transferase</keyword>
<dbReference type="EMBL" id="MGBG01000020">
    <property type="protein sequence ID" value="OGK64536.1"/>
    <property type="molecule type" value="Genomic_DNA"/>
</dbReference>
<dbReference type="PANTHER" id="PTHR43861">
    <property type="entry name" value="TRANS-ACONITATE 2-METHYLTRANSFERASE-RELATED"/>
    <property type="match status" value="1"/>
</dbReference>
<dbReference type="Proteomes" id="UP000178450">
    <property type="component" value="Unassembled WGS sequence"/>
</dbReference>
<dbReference type="AlphaFoldDB" id="A0A1F7K9K8"/>
<comment type="caution">
    <text evidence="4">The sequence shown here is derived from an EMBL/GenBank/DDBJ whole genome shotgun (WGS) entry which is preliminary data.</text>
</comment>
<dbReference type="CDD" id="cd02440">
    <property type="entry name" value="AdoMet_MTases"/>
    <property type="match status" value="1"/>
</dbReference>
<gene>
    <name evidence="4" type="ORF">A2209_02455</name>
</gene>
<evidence type="ECO:0000259" key="3">
    <source>
        <dbReference type="Pfam" id="PF13649"/>
    </source>
</evidence>
<keyword evidence="1" id="KW-0489">Methyltransferase</keyword>
<sequence length="260" mass="29570">MHGKIATSWQPASRWYNQSQGLGGSYYYEKIVLPKTLELLELKPAVRILDLGCGQGILERAISKENSYLGIDLAKDLVRYAIDHRLAPTHQFVVGDITKPLPIAKGLLYDKIAVILVMQNLAGLTGLFANIRDHLANRGSAVIVLNHPYFRLPRQSSWQIDEANKIQYRRINRYQTNMKVPIVMNPGQKEGKKITWSFHYPLWQISQAIFDHGLVIDKIEEWISDKKSVGKAAKMENLARQEFPLFMAIRITKSVASSRS</sequence>
<evidence type="ECO:0000313" key="5">
    <source>
        <dbReference type="Proteomes" id="UP000178450"/>
    </source>
</evidence>
<evidence type="ECO:0000313" key="4">
    <source>
        <dbReference type="EMBL" id="OGK64536.1"/>
    </source>
</evidence>
<dbReference type="Pfam" id="PF13649">
    <property type="entry name" value="Methyltransf_25"/>
    <property type="match status" value="1"/>
</dbReference>
<dbReference type="GO" id="GO:0008168">
    <property type="term" value="F:methyltransferase activity"/>
    <property type="evidence" value="ECO:0007669"/>
    <property type="project" value="UniProtKB-KW"/>
</dbReference>
<dbReference type="InterPro" id="IPR041698">
    <property type="entry name" value="Methyltransf_25"/>
</dbReference>
<reference evidence="4 5" key="1">
    <citation type="journal article" date="2016" name="Nat. Commun.">
        <title>Thousands of microbial genomes shed light on interconnected biogeochemical processes in an aquifer system.</title>
        <authorList>
            <person name="Anantharaman K."/>
            <person name="Brown C.T."/>
            <person name="Hug L.A."/>
            <person name="Sharon I."/>
            <person name="Castelle C.J."/>
            <person name="Probst A.J."/>
            <person name="Thomas B.C."/>
            <person name="Singh A."/>
            <person name="Wilkins M.J."/>
            <person name="Karaoz U."/>
            <person name="Brodie E.L."/>
            <person name="Williams K.H."/>
            <person name="Hubbard S.S."/>
            <person name="Banfield J.F."/>
        </authorList>
    </citation>
    <scope>NUCLEOTIDE SEQUENCE [LARGE SCALE GENOMIC DNA]</scope>
</reference>
<accession>A0A1F7K9K8</accession>
<feature type="domain" description="Methyltransferase" evidence="3">
    <location>
        <begin position="48"/>
        <end position="139"/>
    </location>
</feature>
<dbReference type="GO" id="GO:0032259">
    <property type="term" value="P:methylation"/>
    <property type="evidence" value="ECO:0007669"/>
    <property type="project" value="UniProtKB-KW"/>
</dbReference>
<name>A0A1F7K9K8_9BACT</name>
<evidence type="ECO:0000256" key="1">
    <source>
        <dbReference type="ARBA" id="ARBA00022603"/>
    </source>
</evidence>
<dbReference type="SUPFAM" id="SSF53335">
    <property type="entry name" value="S-adenosyl-L-methionine-dependent methyltransferases"/>
    <property type="match status" value="1"/>
</dbReference>
<dbReference type="Gene3D" id="3.40.50.150">
    <property type="entry name" value="Vaccinia Virus protein VP39"/>
    <property type="match status" value="1"/>
</dbReference>
<evidence type="ECO:0000256" key="2">
    <source>
        <dbReference type="ARBA" id="ARBA00022679"/>
    </source>
</evidence>
<dbReference type="InterPro" id="IPR029063">
    <property type="entry name" value="SAM-dependent_MTases_sf"/>
</dbReference>